<accession>X1C9R2</accession>
<feature type="non-terminal residue" evidence="1">
    <location>
        <position position="83"/>
    </location>
</feature>
<sequence>MRHPKEALANLKQRLDRVEKKLFDISVITSQTKETSNLFWSQMQSQARKQYEIARVIYSDWTKSNIPFFYNQNIRKQIKKIKG</sequence>
<name>X1C9R2_9ZZZZ</name>
<protein>
    <submittedName>
        <fullName evidence="1">Uncharacterized protein</fullName>
    </submittedName>
</protein>
<reference evidence="1" key="1">
    <citation type="journal article" date="2014" name="Front. Microbiol.">
        <title>High frequency of phylogenetically diverse reductive dehalogenase-homologous genes in deep subseafloor sedimentary metagenomes.</title>
        <authorList>
            <person name="Kawai M."/>
            <person name="Futagami T."/>
            <person name="Toyoda A."/>
            <person name="Takaki Y."/>
            <person name="Nishi S."/>
            <person name="Hori S."/>
            <person name="Arai W."/>
            <person name="Tsubouchi T."/>
            <person name="Morono Y."/>
            <person name="Uchiyama I."/>
            <person name="Ito T."/>
            <person name="Fujiyama A."/>
            <person name="Inagaki F."/>
            <person name="Takami H."/>
        </authorList>
    </citation>
    <scope>NUCLEOTIDE SEQUENCE</scope>
    <source>
        <strain evidence="1">Expedition CK06-06</strain>
    </source>
</reference>
<comment type="caution">
    <text evidence="1">The sequence shown here is derived from an EMBL/GenBank/DDBJ whole genome shotgun (WGS) entry which is preliminary data.</text>
</comment>
<dbReference type="AlphaFoldDB" id="X1C9R2"/>
<gene>
    <name evidence="1" type="ORF">S01H4_23169</name>
</gene>
<proteinExistence type="predicted"/>
<organism evidence="1">
    <name type="scientific">marine sediment metagenome</name>
    <dbReference type="NCBI Taxonomy" id="412755"/>
    <lineage>
        <taxon>unclassified sequences</taxon>
        <taxon>metagenomes</taxon>
        <taxon>ecological metagenomes</taxon>
    </lineage>
</organism>
<evidence type="ECO:0000313" key="1">
    <source>
        <dbReference type="EMBL" id="GAG89962.1"/>
    </source>
</evidence>
<dbReference type="EMBL" id="BART01010715">
    <property type="protein sequence ID" value="GAG89962.1"/>
    <property type="molecule type" value="Genomic_DNA"/>
</dbReference>